<gene>
    <name evidence="3" type="primary">galE-1</name>
    <name evidence="3" type="ORF">RCIX205</name>
</gene>
<sequence length="306" mass="33267">MSWSGKRVLVTGAKGFIGRYLVDALLNEGAEVTALSTDGAGPEKEGLRWAGGDITKPVSIEGLCKEVDIVYHLAAISNVDASIRNPIRTFETNAMGTANVLEEARKAGVKKFVYVSSAHVYGVPQYLPIDEKHPVVPREAYAASKIAAENIVQAYGNSYGIEYAILRPFNIFGPGQDPSFLIPGVIKQALENGVIKVGNTEPTRDFLYIEDAVRVMLLAGEKGTGIFNIGSGQQTKILDIVQRIRDEIDPAIPIVSDQDRMRAGKIEIPYMYANVLRIEAIGWHNSISLDDGLSKTIISTKSATFK</sequence>
<accession>Q0W7F9</accession>
<evidence type="ECO:0000313" key="3">
    <source>
        <dbReference type="EMBL" id="CAJ35684.1"/>
    </source>
</evidence>
<dbReference type="STRING" id="351160.RCIX205"/>
<evidence type="ECO:0000256" key="1">
    <source>
        <dbReference type="ARBA" id="ARBA00007637"/>
    </source>
</evidence>
<organism evidence="3 4">
    <name type="scientific">Methanocella arvoryzae (strain DSM 22066 / NBRC 105507 / MRE50)</name>
    <dbReference type="NCBI Taxonomy" id="351160"/>
    <lineage>
        <taxon>Archaea</taxon>
        <taxon>Methanobacteriati</taxon>
        <taxon>Methanobacteriota</taxon>
        <taxon>Stenosarchaea group</taxon>
        <taxon>Methanomicrobia</taxon>
        <taxon>Methanocellales</taxon>
        <taxon>Methanocellaceae</taxon>
        <taxon>Methanocella</taxon>
    </lineage>
</organism>
<proteinExistence type="inferred from homology"/>
<dbReference type="OrthoDB" id="4907at2157"/>
<dbReference type="InterPro" id="IPR001509">
    <property type="entry name" value="Epimerase_deHydtase"/>
</dbReference>
<evidence type="ECO:0000313" key="4">
    <source>
        <dbReference type="Proteomes" id="UP000000663"/>
    </source>
</evidence>
<dbReference type="GO" id="GO:0003978">
    <property type="term" value="F:UDP-glucose 4-epimerase activity"/>
    <property type="evidence" value="ECO:0007669"/>
    <property type="project" value="UniProtKB-EC"/>
</dbReference>
<dbReference type="InterPro" id="IPR020904">
    <property type="entry name" value="Sc_DH/Rdtase_CS"/>
</dbReference>
<dbReference type="PROSITE" id="PS00061">
    <property type="entry name" value="ADH_SHORT"/>
    <property type="match status" value="1"/>
</dbReference>
<dbReference type="InterPro" id="IPR036291">
    <property type="entry name" value="NAD(P)-bd_dom_sf"/>
</dbReference>
<dbReference type="Gene3D" id="3.40.50.720">
    <property type="entry name" value="NAD(P)-binding Rossmann-like Domain"/>
    <property type="match status" value="1"/>
</dbReference>
<name>Q0W7F9_METAR</name>
<comment type="similarity">
    <text evidence="1">Belongs to the NAD(P)-dependent epimerase/dehydratase family.</text>
</comment>
<dbReference type="Pfam" id="PF01370">
    <property type="entry name" value="Epimerase"/>
    <property type="match status" value="1"/>
</dbReference>
<dbReference type="AlphaFoldDB" id="Q0W7F9"/>
<feature type="domain" description="NAD-dependent epimerase/dehydratase" evidence="2">
    <location>
        <begin position="8"/>
        <end position="230"/>
    </location>
</feature>
<dbReference type="RefSeq" id="WP_012036815.1">
    <property type="nucleotide sequence ID" value="NC_009464.1"/>
</dbReference>
<dbReference type="eggNOG" id="arCOG01372">
    <property type="taxonomic scope" value="Archaea"/>
</dbReference>
<reference evidence="3 4" key="1">
    <citation type="journal article" date="2006" name="Science">
        <title>Genome of rice cluster I archaea -- the key methane producers in the rice rhizosphere.</title>
        <authorList>
            <person name="Erkel C."/>
            <person name="Kube M."/>
            <person name="Reinhardt R."/>
            <person name="Liesack W."/>
        </authorList>
    </citation>
    <scope>NUCLEOTIDE SEQUENCE [LARGE SCALE GENOMIC DNA]</scope>
    <source>
        <strain evidence="4">DSM 22066 / NBRC 105507 / MRE50</strain>
    </source>
</reference>
<dbReference type="Proteomes" id="UP000000663">
    <property type="component" value="Chromosome"/>
</dbReference>
<dbReference type="PATRIC" id="fig|351160.9.peg.2550"/>
<dbReference type="KEGG" id="rci:RCIX205"/>
<evidence type="ECO:0000259" key="2">
    <source>
        <dbReference type="Pfam" id="PF01370"/>
    </source>
</evidence>
<dbReference type="EMBL" id="AM114193">
    <property type="protein sequence ID" value="CAJ35684.1"/>
    <property type="molecule type" value="Genomic_DNA"/>
</dbReference>
<dbReference type="PANTHER" id="PTHR43000">
    <property type="entry name" value="DTDP-D-GLUCOSE 4,6-DEHYDRATASE-RELATED"/>
    <property type="match status" value="1"/>
</dbReference>
<dbReference type="GeneID" id="5145399"/>
<keyword evidence="3" id="KW-0413">Isomerase</keyword>
<dbReference type="SUPFAM" id="SSF51735">
    <property type="entry name" value="NAD(P)-binding Rossmann-fold domains"/>
    <property type="match status" value="1"/>
</dbReference>
<keyword evidence="4" id="KW-1185">Reference proteome</keyword>
<protein>
    <submittedName>
        <fullName evidence="3">UDP-glucose 4-epimerase</fullName>
        <ecNumber evidence="3">5.1.3.2</ecNumber>
    </submittedName>
</protein>
<dbReference type="EC" id="5.1.3.2" evidence="3"/>